<evidence type="ECO:0000256" key="5">
    <source>
        <dbReference type="ARBA" id="ARBA00022777"/>
    </source>
</evidence>
<comment type="subunit">
    <text evidence="9">Homohexamer.</text>
</comment>
<dbReference type="GO" id="GO:0005524">
    <property type="term" value="F:ATP binding"/>
    <property type="evidence" value="ECO:0007669"/>
    <property type="project" value="UniProtKB-KW"/>
</dbReference>
<dbReference type="InterPro" id="IPR037515">
    <property type="entry name" value="Rib-P_diPkinase_bac"/>
</dbReference>
<dbReference type="Proteomes" id="UP000473648">
    <property type="component" value="Unassembled WGS sequence"/>
</dbReference>
<keyword evidence="5 9" id="KW-0418">Kinase</keyword>
<evidence type="ECO:0000313" key="12">
    <source>
        <dbReference type="Proteomes" id="UP000473648"/>
    </source>
</evidence>
<keyword evidence="4 9" id="KW-0547">Nucleotide-binding</keyword>
<evidence type="ECO:0000256" key="8">
    <source>
        <dbReference type="ARBA" id="ARBA00049535"/>
    </source>
</evidence>
<dbReference type="GO" id="GO:0000287">
    <property type="term" value="F:magnesium ion binding"/>
    <property type="evidence" value="ECO:0007669"/>
    <property type="project" value="UniProtKB-UniRule"/>
</dbReference>
<evidence type="ECO:0000256" key="7">
    <source>
        <dbReference type="ARBA" id="ARBA00022842"/>
    </source>
</evidence>
<dbReference type="SUPFAM" id="SSF53271">
    <property type="entry name" value="PRTase-like"/>
    <property type="match status" value="1"/>
</dbReference>
<comment type="similarity">
    <text evidence="9">Belongs to the ribose-phosphate pyrophosphokinase family. Class I subfamily.</text>
</comment>
<evidence type="ECO:0000256" key="4">
    <source>
        <dbReference type="ARBA" id="ARBA00022741"/>
    </source>
</evidence>
<comment type="pathway">
    <text evidence="9">Metabolic intermediate biosynthesis; 5-phospho-alpha-D-ribose 1-diphosphate biosynthesis; 5-phospho-alpha-D-ribose 1-diphosphate from D-ribose 5-phosphate (route I): step 1/1.</text>
</comment>
<dbReference type="UniPathway" id="UPA00087">
    <property type="reaction ID" value="UER00172"/>
</dbReference>
<comment type="function">
    <text evidence="9">Involved in the biosynthesis of the central metabolite phospho-alpha-D-ribosyl-1-pyrophosphate (PRPP) via the transfer of pyrophosphoryl group from ATP to 1-hydroxyl of ribose-5-phosphate (Rib-5-P).</text>
</comment>
<dbReference type="NCBIfam" id="TIGR01251">
    <property type="entry name" value="ribP_PPkin"/>
    <property type="match status" value="1"/>
</dbReference>
<feature type="binding site" evidence="9">
    <location>
        <position position="173"/>
    </location>
    <ligand>
        <name>Mg(2+)</name>
        <dbReference type="ChEBI" id="CHEBI:18420"/>
    </ligand>
</feature>
<keyword evidence="12" id="KW-1185">Reference proteome</keyword>
<evidence type="ECO:0000256" key="9">
    <source>
        <dbReference type="HAMAP-Rule" id="MF_00583"/>
    </source>
</evidence>
<keyword evidence="1 9" id="KW-0808">Transferase</keyword>
<evidence type="ECO:0000256" key="1">
    <source>
        <dbReference type="ARBA" id="ARBA00022679"/>
    </source>
</evidence>
<dbReference type="GO" id="GO:0006015">
    <property type="term" value="P:5-phosphoribose 1-diphosphate biosynthetic process"/>
    <property type="evidence" value="ECO:0007669"/>
    <property type="project" value="UniProtKB-UniRule"/>
</dbReference>
<gene>
    <name evidence="9" type="primary">prs</name>
    <name evidence="11" type="ORF">FRC53_02745</name>
</gene>
<evidence type="ECO:0000256" key="6">
    <source>
        <dbReference type="ARBA" id="ARBA00022840"/>
    </source>
</evidence>
<name>A0A6L5GQ07_9FIRM</name>
<feature type="binding site" evidence="9">
    <location>
        <begin position="100"/>
        <end position="101"/>
    </location>
    <ligand>
        <name>ATP</name>
        <dbReference type="ChEBI" id="CHEBI:30616"/>
    </ligand>
</feature>
<dbReference type="InterPro" id="IPR000836">
    <property type="entry name" value="PRTase_dom"/>
</dbReference>
<keyword evidence="9" id="KW-0963">Cytoplasm</keyword>
<evidence type="ECO:0000256" key="2">
    <source>
        <dbReference type="ARBA" id="ARBA00022723"/>
    </source>
</evidence>
<dbReference type="GO" id="GO:0009156">
    <property type="term" value="P:ribonucleoside monophosphate biosynthetic process"/>
    <property type="evidence" value="ECO:0007669"/>
    <property type="project" value="InterPro"/>
</dbReference>
<dbReference type="SMART" id="SM01400">
    <property type="entry name" value="Pribosyltran_N"/>
    <property type="match status" value="1"/>
</dbReference>
<dbReference type="InterPro" id="IPR005946">
    <property type="entry name" value="Rib-P_diPkinase"/>
</dbReference>
<keyword evidence="6 9" id="KW-0067">ATP-binding</keyword>
<comment type="cofactor">
    <cofactor evidence="9">
        <name>Mg(2+)</name>
        <dbReference type="ChEBI" id="CHEBI:18420"/>
    </cofactor>
    <text evidence="9">Binds 2 Mg(2+) ions per subunit.</text>
</comment>
<dbReference type="GO" id="GO:0002189">
    <property type="term" value="C:ribose phosphate diphosphokinase complex"/>
    <property type="evidence" value="ECO:0007669"/>
    <property type="project" value="TreeGrafter"/>
</dbReference>
<dbReference type="AlphaFoldDB" id="A0A6L5GQ07"/>
<dbReference type="Pfam" id="PF13793">
    <property type="entry name" value="Pribosyltran_N"/>
    <property type="match status" value="1"/>
</dbReference>
<dbReference type="NCBIfam" id="NF002320">
    <property type="entry name" value="PRK01259.1"/>
    <property type="match status" value="1"/>
</dbReference>
<dbReference type="GO" id="GO:0005737">
    <property type="term" value="C:cytoplasm"/>
    <property type="evidence" value="ECO:0007669"/>
    <property type="project" value="UniProtKB-SubCell"/>
</dbReference>
<dbReference type="GO" id="GO:0016301">
    <property type="term" value="F:kinase activity"/>
    <property type="evidence" value="ECO:0007669"/>
    <property type="project" value="UniProtKB-KW"/>
</dbReference>
<dbReference type="EMBL" id="VOGB01000004">
    <property type="protein sequence ID" value="MQM72351.1"/>
    <property type="molecule type" value="Genomic_DNA"/>
</dbReference>
<sequence>MDGNFSGTKIITGNGNKKLAQDIAAYLELPLCNAEVLHFSDGEIGLNIHESVRGSDVFVIQPTSAPCNDNLMELLILIDALKRASAGRITAVMPYFGYARQDRKAKSHDPITAKLVANLITTAGADRILTMDLHSNQIQGFFDIPLDHLAGGSIIAQYFAAENLDNLTVVAPDAGSVKRTRKLARALGVPFAIIDKERPKPNEAEIMGVIGEVEGKNCIMIDDMIDTAGTITAGANAIMKLGAASVRAGCTHGVFSGPAMDRIEKSALEEIVTLDTIEIPESKKIDKLKILSTADVFARAIDYIHLGRPLSRLFTGSYS</sequence>
<keyword evidence="7 9" id="KW-0460">Magnesium</keyword>
<feature type="binding site" evidence="9">
    <location>
        <position position="198"/>
    </location>
    <ligand>
        <name>D-ribose 5-phosphate</name>
        <dbReference type="ChEBI" id="CHEBI:78346"/>
    </ligand>
</feature>
<feature type="binding site" evidence="9">
    <location>
        <position position="134"/>
    </location>
    <ligand>
        <name>Mg(2+)</name>
        <dbReference type="ChEBI" id="CHEBI:18420"/>
    </ligand>
</feature>
<organism evidence="11 12">
    <name type="scientific">Candidatus Pseudoramibacter fermentans</name>
    <dbReference type="NCBI Taxonomy" id="2594427"/>
    <lineage>
        <taxon>Bacteria</taxon>
        <taxon>Bacillati</taxon>
        <taxon>Bacillota</taxon>
        <taxon>Clostridia</taxon>
        <taxon>Eubacteriales</taxon>
        <taxon>Eubacteriaceae</taxon>
        <taxon>Pseudoramibacter</taxon>
    </lineage>
</organism>
<keyword evidence="2 9" id="KW-0479">Metal-binding</keyword>
<evidence type="ECO:0000259" key="10">
    <source>
        <dbReference type="Pfam" id="PF13793"/>
    </source>
</evidence>
<comment type="catalytic activity">
    <reaction evidence="8 9">
        <text>D-ribose 5-phosphate + ATP = 5-phospho-alpha-D-ribose 1-diphosphate + AMP + H(+)</text>
        <dbReference type="Rhea" id="RHEA:15609"/>
        <dbReference type="ChEBI" id="CHEBI:15378"/>
        <dbReference type="ChEBI" id="CHEBI:30616"/>
        <dbReference type="ChEBI" id="CHEBI:58017"/>
        <dbReference type="ChEBI" id="CHEBI:78346"/>
        <dbReference type="ChEBI" id="CHEBI:456215"/>
        <dbReference type="EC" id="2.7.6.1"/>
    </reaction>
</comment>
<reference evidence="11" key="1">
    <citation type="journal article" date="2020" name="Appl. Environ. Microbiol.">
        <title>Medium-Chain Fatty Acid Synthesis by 'Candidatus Weimeria bifida' gen. nov., sp. nov., and 'Candidatus Pseudoramibacter fermentans' sp. nov.</title>
        <authorList>
            <person name="Scarborough M.J."/>
            <person name="Myers K.S."/>
            <person name="Donohue T.J."/>
            <person name="Noguera D.R."/>
        </authorList>
    </citation>
    <scope>NUCLEOTIDE SEQUENCE</scope>
    <source>
        <strain evidence="11">EUB1.1</strain>
    </source>
</reference>
<dbReference type="PANTHER" id="PTHR10210:SF41">
    <property type="entry name" value="RIBOSE-PHOSPHATE PYROPHOSPHOKINASE 1, CHLOROPLASTIC"/>
    <property type="match status" value="1"/>
</dbReference>
<feature type="domain" description="Ribose-phosphate pyrophosphokinase N-terminal" evidence="10">
    <location>
        <begin position="9"/>
        <end position="124"/>
    </location>
</feature>
<dbReference type="GO" id="GO:0004749">
    <property type="term" value="F:ribose phosphate diphosphokinase activity"/>
    <property type="evidence" value="ECO:0007669"/>
    <property type="project" value="UniProtKB-UniRule"/>
</dbReference>
<feature type="binding site" evidence="9">
    <location>
        <position position="222"/>
    </location>
    <ligand>
        <name>D-ribose 5-phosphate</name>
        <dbReference type="ChEBI" id="CHEBI:78346"/>
    </ligand>
</feature>
<evidence type="ECO:0000256" key="3">
    <source>
        <dbReference type="ARBA" id="ARBA00022727"/>
    </source>
</evidence>
<dbReference type="HAMAP" id="MF_00583_B">
    <property type="entry name" value="RibP_PPkinase_B"/>
    <property type="match status" value="1"/>
</dbReference>
<dbReference type="Pfam" id="PF14572">
    <property type="entry name" value="Pribosyl_synth"/>
    <property type="match status" value="1"/>
</dbReference>
<feature type="binding site" evidence="9">
    <location>
        <begin position="226"/>
        <end position="230"/>
    </location>
    <ligand>
        <name>D-ribose 5-phosphate</name>
        <dbReference type="ChEBI" id="CHEBI:78346"/>
    </ligand>
</feature>
<dbReference type="FunFam" id="3.40.50.2020:FF:000014">
    <property type="entry name" value="Ribose-phosphate pyrophosphokinase 1"/>
    <property type="match status" value="1"/>
</dbReference>
<dbReference type="GO" id="GO:0006164">
    <property type="term" value="P:purine nucleotide biosynthetic process"/>
    <property type="evidence" value="ECO:0007669"/>
    <property type="project" value="TreeGrafter"/>
</dbReference>
<dbReference type="PANTHER" id="PTHR10210">
    <property type="entry name" value="RIBOSE-PHOSPHATE DIPHOSPHOKINASE FAMILY MEMBER"/>
    <property type="match status" value="1"/>
</dbReference>
<evidence type="ECO:0000313" key="11">
    <source>
        <dbReference type="EMBL" id="MQM72351.1"/>
    </source>
</evidence>
<comment type="subcellular location">
    <subcellularLocation>
        <location evidence="9">Cytoplasm</location>
    </subcellularLocation>
</comment>
<accession>A0A6L5GQ07</accession>
<feature type="active site" evidence="9">
    <location>
        <position position="196"/>
    </location>
</feature>
<protein>
    <recommendedName>
        <fullName evidence="9">Ribose-phosphate pyrophosphokinase</fullName>
        <shortName evidence="9">RPPK</shortName>
        <ecNumber evidence="9">2.7.6.1</ecNumber>
    </recommendedName>
    <alternativeName>
        <fullName evidence="9">5-phospho-D-ribosyl alpha-1-diphosphate synthase</fullName>
    </alternativeName>
    <alternativeName>
        <fullName evidence="9">Phosphoribosyl diphosphate synthase</fullName>
    </alternativeName>
    <alternativeName>
        <fullName evidence="9">Phosphoribosyl pyrophosphate synthase</fullName>
        <shortName evidence="9">P-Rib-PP synthase</shortName>
        <shortName evidence="9">PRPP synthase</shortName>
        <shortName evidence="9">PRPPase</shortName>
    </alternativeName>
</protein>
<feature type="binding site" evidence="9">
    <location>
        <begin position="41"/>
        <end position="43"/>
    </location>
    <ligand>
        <name>ATP</name>
        <dbReference type="ChEBI" id="CHEBI:30616"/>
    </ligand>
</feature>
<proteinExistence type="inferred from homology"/>
<keyword evidence="3 9" id="KW-0545">Nucleotide biosynthesis</keyword>
<comment type="caution">
    <text evidence="11">The sequence shown here is derived from an EMBL/GenBank/DDBJ whole genome shotgun (WGS) entry which is preliminary data.</text>
</comment>
<dbReference type="InterPro" id="IPR029099">
    <property type="entry name" value="Pribosyltran_N"/>
</dbReference>
<dbReference type="PROSITE" id="PS00114">
    <property type="entry name" value="PRPP_SYNTHASE"/>
    <property type="match status" value="1"/>
</dbReference>
<dbReference type="CDD" id="cd06223">
    <property type="entry name" value="PRTases_typeI"/>
    <property type="match status" value="1"/>
</dbReference>
<dbReference type="EC" id="2.7.6.1" evidence="9"/>
<dbReference type="InterPro" id="IPR029057">
    <property type="entry name" value="PRTase-like"/>
</dbReference>
<dbReference type="InterPro" id="IPR000842">
    <property type="entry name" value="PRib_PP_synth_CS"/>
</dbReference>
<dbReference type="FunFam" id="3.40.50.2020:FF:000002">
    <property type="entry name" value="Ribose-phosphate pyrophosphokinase"/>
    <property type="match status" value="1"/>
</dbReference>
<dbReference type="Gene3D" id="3.40.50.2020">
    <property type="match status" value="2"/>
</dbReference>